<feature type="compositionally biased region" description="Polar residues" evidence="1">
    <location>
        <begin position="626"/>
        <end position="635"/>
    </location>
</feature>
<dbReference type="AlphaFoldDB" id="A0A7Y2H2I0"/>
<feature type="region of interest" description="Disordered" evidence="1">
    <location>
        <begin position="581"/>
        <end position="662"/>
    </location>
</feature>
<comment type="caution">
    <text evidence="3">The sequence shown here is derived from an EMBL/GenBank/DDBJ whole genome shotgun (WGS) entry which is preliminary data.</text>
</comment>
<proteinExistence type="predicted"/>
<evidence type="ECO:0000313" key="3">
    <source>
        <dbReference type="EMBL" id="NNF06757.1"/>
    </source>
</evidence>
<feature type="non-terminal residue" evidence="3">
    <location>
        <position position="1"/>
    </location>
</feature>
<reference evidence="3 4" key="1">
    <citation type="submission" date="2020-03" db="EMBL/GenBank/DDBJ databases">
        <title>Metabolic flexibility allows generalist bacteria to become dominant in a frequently disturbed ecosystem.</title>
        <authorList>
            <person name="Chen Y.-J."/>
            <person name="Leung P.M."/>
            <person name="Bay S.K."/>
            <person name="Hugenholtz P."/>
            <person name="Kessler A.J."/>
            <person name="Shelley G."/>
            <person name="Waite D.W."/>
            <person name="Cook P.L."/>
            <person name="Greening C."/>
        </authorList>
    </citation>
    <scope>NUCLEOTIDE SEQUENCE [LARGE SCALE GENOMIC DNA]</scope>
    <source>
        <strain evidence="3">SS_bin_28</strain>
    </source>
</reference>
<sequence length="820" mass="91272">PIVNGAGAEVPMGELAAEGTNVNVAVVNNKQNQQEYVSPFGVERRDRVTEREQSLSLEFQNFAEDYEFRAFRTFPETRDYTQYKTIAFYLNPKLEDLGASPDSVEFFLRFGTNGASDTLSYYEVSTRLTTDDPRLREDGWLDFRINVADLSAAKTVRPTVGIGPGDFVAGPFDADTTVIANGDTTQFYARRDIGDGLNLSVRGLPSFNQIRRLSVGVRNVSGKKIPDGRVWFNEIRMGDVRRDTGWVGRAAGTLTLADVAVVNGGLTVSNEDFVRLGEERGSGARDVNYNYGATVNLHKFVEETGFNAPLKYTTRRSKKTPKFFANSDIEFSGENTGRDITETGQDDLSISISRTPRGRGSFLTRYSIDAMRFSALSSKSFNNGVTQVDTTERRNTNLSYSLSLNPRAFKLFPGLELRPTPRQLGVTWSRSKTERASYTRDSLDPTKLNLTQNRPTESGELSLNTSFNPITNVTYSFNAKRDLIDENFSLPLVRDNRPPRSFLGLNIGRETSQGQNISANYTPPFGGIFSPRLTANSAYAQDFSPNATREGYSAPAKNVNNSSNVSLNGRIPIGRLIAKLFPPPTPEGQSISASKDIQERRQRQDAHIERMLEKERERKRAAGVIDSTQVATPDSSVAPGELEREGGIDPEEEKKEPKSSRNRLHSFFTNVIKLSDIQGSGSVRRSSSYSLIDGSPGLAYRFGLTQDVGLDDQVNRIFETLSDETLAPRTNSNFGKTNQLRASTQATAFKKIQMDFNFQHSVDERNSNTTNTVTKNTVWPEIKFNWGDIHKSLPIIKSLFSEFRAVSSSFRKETRKQGTA</sequence>
<name>A0A7Y2H2I0_UNCEI</name>
<accession>A0A7Y2H2I0</accession>
<organism evidence="3 4">
    <name type="scientific">Eiseniibacteriota bacterium</name>
    <dbReference type="NCBI Taxonomy" id="2212470"/>
    <lineage>
        <taxon>Bacteria</taxon>
        <taxon>Candidatus Eiseniibacteriota</taxon>
    </lineage>
</organism>
<evidence type="ECO:0000313" key="4">
    <source>
        <dbReference type="Proteomes" id="UP000547674"/>
    </source>
</evidence>
<evidence type="ECO:0000256" key="1">
    <source>
        <dbReference type="SAM" id="MobiDB-lite"/>
    </source>
</evidence>
<feature type="compositionally biased region" description="Basic and acidic residues" evidence="1">
    <location>
        <begin position="596"/>
        <end position="620"/>
    </location>
</feature>
<dbReference type="Pfam" id="PF14349">
    <property type="entry name" value="SprA_N"/>
    <property type="match status" value="1"/>
</dbReference>
<gene>
    <name evidence="3" type="ORF">HKN21_08350</name>
</gene>
<dbReference type="InterPro" id="IPR025684">
    <property type="entry name" value="SprA_N_dom"/>
</dbReference>
<protein>
    <recommendedName>
        <fullName evidence="2">Gliding motility protein SprA N-terminal domain-containing protein</fullName>
    </recommendedName>
</protein>
<dbReference type="EMBL" id="JABDJR010000327">
    <property type="protein sequence ID" value="NNF06757.1"/>
    <property type="molecule type" value="Genomic_DNA"/>
</dbReference>
<feature type="domain" description="Gliding motility protein SprA N-terminal" evidence="2">
    <location>
        <begin position="23"/>
        <end position="331"/>
    </location>
</feature>
<feature type="compositionally biased region" description="Basic and acidic residues" evidence="1">
    <location>
        <begin position="641"/>
        <end position="659"/>
    </location>
</feature>
<feature type="non-terminal residue" evidence="3">
    <location>
        <position position="820"/>
    </location>
</feature>
<evidence type="ECO:0000259" key="2">
    <source>
        <dbReference type="Pfam" id="PF14349"/>
    </source>
</evidence>
<dbReference type="Proteomes" id="UP000547674">
    <property type="component" value="Unassembled WGS sequence"/>
</dbReference>